<dbReference type="GO" id="GO:0015074">
    <property type="term" value="P:DNA integration"/>
    <property type="evidence" value="ECO:0007669"/>
    <property type="project" value="InterPro"/>
</dbReference>
<dbReference type="InterPro" id="IPR001584">
    <property type="entry name" value="Integrase_cat-core"/>
</dbReference>
<evidence type="ECO:0000259" key="1">
    <source>
        <dbReference type="PROSITE" id="PS50994"/>
    </source>
</evidence>
<sequence>MIFTSSNYRTFKYKKRWRKREQQFKHTKGVKKVKFHENPWPHIMYHADTMEVTLGNGSLIYQISVEDDHSRGYMALCVFPTKYSYFVILTLLRAFRLHRKPKLFHHDNGGEYNNGVVSRLLRMLDVVDVPTEVESPKGNGKKERDHSQDRKYFYDKYPFQDIERVERAILEYIRFRNESNGQWARYGKTASSVLKMV</sequence>
<gene>
    <name evidence="2" type="ORF">GZ22D9_29</name>
</gene>
<organism evidence="2">
    <name type="scientific">Uncultured archaeon GZfos26G2</name>
    <dbReference type="NCBI Taxonomy" id="3386331"/>
    <lineage>
        <taxon>Archaea</taxon>
        <taxon>Methanobacteriati</taxon>
        <taxon>Methanobacteriota</taxon>
        <taxon>Stenosarchaea group</taxon>
        <taxon>Methanomicrobia</taxon>
        <taxon>Candidatus Methanophagales</taxon>
        <taxon>Candidatus Methanophagaceae</taxon>
        <taxon>Candidatus Methanophaga</taxon>
    </lineage>
</organism>
<dbReference type="AlphaFoldDB" id="A0A7H0XS17"/>
<proteinExistence type="predicted"/>
<dbReference type="InterPro" id="IPR012337">
    <property type="entry name" value="RNaseH-like_sf"/>
</dbReference>
<evidence type="ECO:0000313" key="2">
    <source>
        <dbReference type="EMBL" id="QNR61625.1"/>
    </source>
</evidence>
<dbReference type="PROSITE" id="PS50994">
    <property type="entry name" value="INTEGRASE"/>
    <property type="match status" value="1"/>
</dbReference>
<dbReference type="InterPro" id="IPR036397">
    <property type="entry name" value="RNaseH_sf"/>
</dbReference>
<dbReference type="GO" id="GO:0003676">
    <property type="term" value="F:nucleic acid binding"/>
    <property type="evidence" value="ECO:0007669"/>
    <property type="project" value="InterPro"/>
</dbReference>
<dbReference type="Gene3D" id="3.30.420.10">
    <property type="entry name" value="Ribonuclease H-like superfamily/Ribonuclease H"/>
    <property type="match status" value="1"/>
</dbReference>
<name>A0A7H0XS17_UNCAG</name>
<dbReference type="SUPFAM" id="SSF53098">
    <property type="entry name" value="Ribonuclease H-like"/>
    <property type="match status" value="1"/>
</dbReference>
<protein>
    <recommendedName>
        <fullName evidence="1">Integrase catalytic domain-containing protein</fullName>
    </recommendedName>
</protein>
<reference evidence="2" key="1">
    <citation type="journal article" date="2004" name="Science">
        <title>Reverse methanogenesis: testing the hypothesis with environmental genomics.</title>
        <authorList>
            <person name="Hallam S.J."/>
            <person name="Putnam N."/>
            <person name="Preston C.M."/>
            <person name="Detter J.C."/>
            <person name="Rokhsar D."/>
            <person name="Richardson P.M."/>
            <person name="DeLong E.F."/>
        </authorList>
    </citation>
    <scope>NUCLEOTIDE SEQUENCE</scope>
</reference>
<dbReference type="EMBL" id="AY714835">
    <property type="protein sequence ID" value="QNR61625.1"/>
    <property type="molecule type" value="Genomic_DNA"/>
</dbReference>
<feature type="domain" description="Integrase catalytic" evidence="1">
    <location>
        <begin position="35"/>
        <end position="197"/>
    </location>
</feature>
<accession>A0A7H0XS17</accession>